<gene>
    <name evidence="1" type="ORF">HMPREF9418_1917</name>
</gene>
<dbReference type="Proteomes" id="UP000004982">
    <property type="component" value="Unassembled WGS sequence"/>
</dbReference>
<proteinExistence type="predicted"/>
<evidence type="ECO:0000313" key="1">
    <source>
        <dbReference type="EMBL" id="EGQ76437.1"/>
    </source>
</evidence>
<reference evidence="1 2" key="1">
    <citation type="submission" date="2011-05" db="EMBL/GenBank/DDBJ databases">
        <authorList>
            <person name="Muzny D."/>
            <person name="Qin X."/>
            <person name="Deng J."/>
            <person name="Jiang H."/>
            <person name="Liu Y."/>
            <person name="Qu J."/>
            <person name="Song X.-Z."/>
            <person name="Zhang L."/>
            <person name="Thornton R."/>
            <person name="Coyle M."/>
            <person name="Francisco L."/>
            <person name="Jackson L."/>
            <person name="Javaid M."/>
            <person name="Korchina V."/>
            <person name="Kovar C."/>
            <person name="Mata R."/>
            <person name="Mathew T."/>
            <person name="Ngo R."/>
            <person name="Nguyen L."/>
            <person name="Nguyen N."/>
            <person name="Okwuonu G."/>
            <person name="Ongeri F."/>
            <person name="Pham C."/>
            <person name="Simmons D."/>
            <person name="Wilczek-Boney K."/>
            <person name="Hale W."/>
            <person name="Jakkamsetti A."/>
            <person name="Pham P."/>
            <person name="Ruth R."/>
            <person name="San Lucas F."/>
            <person name="Warren J."/>
            <person name="Zhang J."/>
            <person name="Zhao Z."/>
            <person name="Zhou C."/>
            <person name="Zhu D."/>
            <person name="Lee S."/>
            <person name="Bess C."/>
            <person name="Blankenburg K."/>
            <person name="Forbes L."/>
            <person name="Fu Q."/>
            <person name="Gubbala S."/>
            <person name="Hirani K."/>
            <person name="Jayaseelan J.C."/>
            <person name="Lara F."/>
            <person name="Munidasa M."/>
            <person name="Palculict T."/>
            <person name="Patil S."/>
            <person name="Pu L.-L."/>
            <person name="Saada N."/>
            <person name="Tang L."/>
            <person name="Weissenberger G."/>
            <person name="Zhu Y."/>
            <person name="Hemphill L."/>
            <person name="Shang Y."/>
            <person name="Youmans B."/>
            <person name="Ayvaz T."/>
            <person name="Ross M."/>
            <person name="Santibanez J."/>
            <person name="Aqrawi P."/>
            <person name="Gross S."/>
            <person name="Joshi V."/>
            <person name="Fowler G."/>
            <person name="Nazareth L."/>
            <person name="Reid J."/>
            <person name="Worley K."/>
            <person name="Petrosino J."/>
            <person name="Highlander S."/>
            <person name="Gibbs R."/>
        </authorList>
    </citation>
    <scope>NUCLEOTIDE SEQUENCE [LARGE SCALE GENOMIC DNA]</scope>
    <source>
        <strain evidence="1 2">ATCC 33926</strain>
    </source>
</reference>
<evidence type="ECO:0000313" key="2">
    <source>
        <dbReference type="Proteomes" id="UP000004982"/>
    </source>
</evidence>
<name>A0AA36UI62_9NEIS</name>
<accession>A0AA36UI62</accession>
<dbReference type="EMBL" id="AFQE01000092">
    <property type="protein sequence ID" value="EGQ76437.1"/>
    <property type="molecule type" value="Genomic_DNA"/>
</dbReference>
<comment type="caution">
    <text evidence="1">The sequence shown here is derived from an EMBL/GenBank/DDBJ whole genome shotgun (WGS) entry which is preliminary data.</text>
</comment>
<organism evidence="1 2">
    <name type="scientific">Neisseria macacae ATCC 33926</name>
    <dbReference type="NCBI Taxonomy" id="997348"/>
    <lineage>
        <taxon>Bacteria</taxon>
        <taxon>Pseudomonadati</taxon>
        <taxon>Pseudomonadota</taxon>
        <taxon>Betaproteobacteria</taxon>
        <taxon>Neisseriales</taxon>
        <taxon>Neisseriaceae</taxon>
        <taxon>Neisseria</taxon>
    </lineage>
</organism>
<dbReference type="AlphaFoldDB" id="A0AA36UI62"/>
<protein>
    <submittedName>
        <fullName evidence="1">Uncharacterized protein</fullName>
    </submittedName>
</protein>
<sequence>MVFLGIFVTFIRLGVFQTTFRNDRFQTAFAEYGNLTAVIPVKTGIQTFGVSGISKNRRIPKISRFPPARE</sequence>